<evidence type="ECO:0000256" key="2">
    <source>
        <dbReference type="ARBA" id="ARBA00008420"/>
    </source>
</evidence>
<dbReference type="Pfam" id="PF01202">
    <property type="entry name" value="SKI"/>
    <property type="match status" value="1"/>
</dbReference>
<evidence type="ECO:0000256" key="1">
    <source>
        <dbReference type="ARBA" id="ARBA00004761"/>
    </source>
</evidence>
<keyword evidence="11" id="KW-1185">Reference proteome</keyword>
<dbReference type="NCBIfam" id="TIGR01313">
    <property type="entry name" value="therm_gnt_kin"/>
    <property type="match status" value="1"/>
</dbReference>
<dbReference type="PANTHER" id="PTHR43442">
    <property type="entry name" value="GLUCONOKINASE-RELATED"/>
    <property type="match status" value="1"/>
</dbReference>
<dbReference type="AlphaFoldDB" id="A0A4R1BJX1"/>
<gene>
    <name evidence="10" type="ORF">EPD60_05815</name>
</gene>
<dbReference type="RefSeq" id="WP_131447779.1">
    <property type="nucleotide sequence ID" value="NZ_SJZI01000008.1"/>
</dbReference>
<comment type="catalytic activity">
    <reaction evidence="8 9">
        <text>D-gluconate + ATP = 6-phospho-D-gluconate + ADP + H(+)</text>
        <dbReference type="Rhea" id="RHEA:19433"/>
        <dbReference type="ChEBI" id="CHEBI:15378"/>
        <dbReference type="ChEBI" id="CHEBI:18391"/>
        <dbReference type="ChEBI" id="CHEBI:30616"/>
        <dbReference type="ChEBI" id="CHEBI:58759"/>
        <dbReference type="ChEBI" id="CHEBI:456216"/>
        <dbReference type="EC" id="2.7.1.12"/>
    </reaction>
</comment>
<evidence type="ECO:0000256" key="4">
    <source>
        <dbReference type="ARBA" id="ARBA00022679"/>
    </source>
</evidence>
<evidence type="ECO:0000256" key="7">
    <source>
        <dbReference type="ARBA" id="ARBA00022840"/>
    </source>
</evidence>
<dbReference type="EC" id="2.7.1.12" evidence="3 9"/>
<keyword evidence="4 9" id="KW-0808">Transferase</keyword>
<dbReference type="SUPFAM" id="SSF52540">
    <property type="entry name" value="P-loop containing nucleoside triphosphate hydrolases"/>
    <property type="match status" value="1"/>
</dbReference>
<dbReference type="EMBL" id="SJZI01000008">
    <property type="protein sequence ID" value="TCJ17705.1"/>
    <property type="molecule type" value="Genomic_DNA"/>
</dbReference>
<keyword evidence="5 9" id="KW-0547">Nucleotide-binding</keyword>
<dbReference type="GO" id="GO:0046316">
    <property type="term" value="F:gluconokinase activity"/>
    <property type="evidence" value="ECO:0007669"/>
    <property type="project" value="UniProtKB-EC"/>
</dbReference>
<evidence type="ECO:0000256" key="6">
    <source>
        <dbReference type="ARBA" id="ARBA00022777"/>
    </source>
</evidence>
<dbReference type="GO" id="GO:0005975">
    <property type="term" value="P:carbohydrate metabolic process"/>
    <property type="evidence" value="ECO:0007669"/>
    <property type="project" value="InterPro"/>
</dbReference>
<name>A0A4R1BJX1_9BACT</name>
<dbReference type="InterPro" id="IPR031322">
    <property type="entry name" value="Shikimate/glucono_kinase"/>
</dbReference>
<keyword evidence="7 9" id="KW-0067">ATP-binding</keyword>
<dbReference type="GO" id="GO:0005737">
    <property type="term" value="C:cytoplasm"/>
    <property type="evidence" value="ECO:0007669"/>
    <property type="project" value="TreeGrafter"/>
</dbReference>
<reference evidence="10 11" key="1">
    <citation type="submission" date="2019-03" db="EMBL/GenBank/DDBJ databases">
        <authorList>
            <person name="Kim M.K.M."/>
        </authorList>
    </citation>
    <scope>NUCLEOTIDE SEQUENCE [LARGE SCALE GENOMIC DNA]</scope>
    <source>
        <strain evidence="10 11">17J68-12</strain>
    </source>
</reference>
<evidence type="ECO:0000313" key="10">
    <source>
        <dbReference type="EMBL" id="TCJ17705.1"/>
    </source>
</evidence>
<accession>A0A4R1BJX1</accession>
<dbReference type="InterPro" id="IPR006001">
    <property type="entry name" value="Therm_gnt_kin"/>
</dbReference>
<dbReference type="Proteomes" id="UP000295334">
    <property type="component" value="Unassembled WGS sequence"/>
</dbReference>
<evidence type="ECO:0000256" key="5">
    <source>
        <dbReference type="ARBA" id="ARBA00022741"/>
    </source>
</evidence>
<dbReference type="PANTHER" id="PTHR43442:SF3">
    <property type="entry name" value="GLUCONOKINASE-RELATED"/>
    <property type="match status" value="1"/>
</dbReference>
<organism evidence="10 11">
    <name type="scientific">Flaviaesturariibacter flavus</name>
    <dbReference type="NCBI Taxonomy" id="2502780"/>
    <lineage>
        <taxon>Bacteria</taxon>
        <taxon>Pseudomonadati</taxon>
        <taxon>Bacteroidota</taxon>
        <taxon>Chitinophagia</taxon>
        <taxon>Chitinophagales</taxon>
        <taxon>Chitinophagaceae</taxon>
        <taxon>Flaviaestuariibacter</taxon>
    </lineage>
</organism>
<dbReference type="Gene3D" id="3.40.50.300">
    <property type="entry name" value="P-loop containing nucleotide triphosphate hydrolases"/>
    <property type="match status" value="1"/>
</dbReference>
<dbReference type="InterPro" id="IPR027417">
    <property type="entry name" value="P-loop_NTPase"/>
</dbReference>
<comment type="caution">
    <text evidence="10">The sequence shown here is derived from an EMBL/GenBank/DDBJ whole genome shotgun (WGS) entry which is preliminary data.</text>
</comment>
<sequence length="163" mass="18414">MIVIVMGVTGSGKSTIGKLLARRLSLPFFDADDYHSPENIRKMSQGIPLTDADRMPWLQRLARLLATREQGGAVLACSALREIYRRHLRQDLRQEPIWILLDGPEAVLRSRLKRRQGHYMAPELLASQLEALERPPYALCIPIGQEPDAIVSTILEQLPGRPR</sequence>
<proteinExistence type="inferred from homology"/>
<dbReference type="CDD" id="cd02021">
    <property type="entry name" value="GntK"/>
    <property type="match status" value="1"/>
</dbReference>
<evidence type="ECO:0000256" key="3">
    <source>
        <dbReference type="ARBA" id="ARBA00012054"/>
    </source>
</evidence>
<keyword evidence="6 9" id="KW-0418">Kinase</keyword>
<comment type="similarity">
    <text evidence="2 9">Belongs to the gluconokinase GntK/GntV family.</text>
</comment>
<comment type="pathway">
    <text evidence="1">Carbohydrate acid metabolism.</text>
</comment>
<evidence type="ECO:0000256" key="8">
    <source>
        <dbReference type="ARBA" id="ARBA00048090"/>
    </source>
</evidence>
<dbReference type="GO" id="GO:0005524">
    <property type="term" value="F:ATP binding"/>
    <property type="evidence" value="ECO:0007669"/>
    <property type="project" value="UniProtKB-KW"/>
</dbReference>
<evidence type="ECO:0000313" key="11">
    <source>
        <dbReference type="Proteomes" id="UP000295334"/>
    </source>
</evidence>
<protein>
    <recommendedName>
        <fullName evidence="3 9">Gluconokinase</fullName>
        <ecNumber evidence="3 9">2.7.1.12</ecNumber>
    </recommendedName>
</protein>
<evidence type="ECO:0000256" key="9">
    <source>
        <dbReference type="RuleBase" id="RU363066"/>
    </source>
</evidence>
<dbReference type="OrthoDB" id="9813917at2"/>